<gene>
    <name evidence="3" type="ORF">ASU35_05105</name>
</gene>
<proteinExistence type="predicted"/>
<feature type="region of interest" description="Disordered" evidence="2">
    <location>
        <begin position="418"/>
        <end position="446"/>
    </location>
</feature>
<reference evidence="3 4" key="1">
    <citation type="submission" date="2015-11" db="EMBL/GenBank/DDBJ databases">
        <title>Butyribacter intestini gen. nov., sp. nov., a butyric acid-producing bacterium of the family Lachnospiraceae isolated from the human faeces.</title>
        <authorList>
            <person name="Zou Y."/>
            <person name="Xue W."/>
            <person name="Luo G."/>
            <person name="Lv M."/>
        </authorList>
    </citation>
    <scope>NUCLEOTIDE SEQUENCE [LARGE SCALE GENOMIC DNA]</scope>
    <source>
        <strain evidence="3 4">ACET-33324</strain>
    </source>
</reference>
<feature type="compositionally biased region" description="Low complexity" evidence="2">
    <location>
        <begin position="436"/>
        <end position="446"/>
    </location>
</feature>
<evidence type="ECO:0000256" key="1">
    <source>
        <dbReference type="SAM" id="Coils"/>
    </source>
</evidence>
<evidence type="ECO:0000256" key="2">
    <source>
        <dbReference type="SAM" id="MobiDB-lite"/>
    </source>
</evidence>
<feature type="region of interest" description="Disordered" evidence="2">
    <location>
        <begin position="1"/>
        <end position="25"/>
    </location>
</feature>
<dbReference type="OrthoDB" id="9778608at2"/>
<evidence type="ECO:0000313" key="3">
    <source>
        <dbReference type="EMBL" id="KSV60595.1"/>
    </source>
</evidence>
<evidence type="ECO:0000313" key="4">
    <source>
        <dbReference type="Proteomes" id="UP000054874"/>
    </source>
</evidence>
<dbReference type="Gene3D" id="3.30.930.30">
    <property type="match status" value="1"/>
</dbReference>
<sequence>MKLTRHNGRAGKNGTYNPKHNDRRFDVENSDHIDTERAKQNIYWDCFNGYRTFADREEEPELAATFEEVEQLYYVQKYSPFVEGQNARNAQTRHTERNRSIEEIRMNKKTCPEETVYQIGNMEEYVSPEVLLQVVTEFIAELNRRFGSHIHTLDWALHLDESTPHIHERHVFDCENKYGELFPQQEKALEALGFELPEPEKKPSRYNNRKMVFDSACRVLLFEVAKKHGLHLEEEPEYGGRKYLEKQDFILAKQKERMAAQGEIIEQQQTVISEQLGAILHQNQALSENAKEIAMQGEKLEKLTLKLEDVEQLIDDVSDIAYDKAVEVVTDTVRIETHQEDMRLVDETKRWLLSLERKAPLKQREFAVKYLDSVMGKIGNAMKTVLHRIQQKLMQPDMRNAGKQQVKEQARETILEKLKRNQRKVDQENAARKQARQNARSQETEL</sequence>
<name>A0A0V8QJN9_9FIRM</name>
<organism evidence="3 4">
    <name type="scientific">Acetivibrio ethanolgignens</name>
    <dbReference type="NCBI Taxonomy" id="290052"/>
    <lineage>
        <taxon>Bacteria</taxon>
        <taxon>Bacillati</taxon>
        <taxon>Bacillota</taxon>
        <taxon>Clostridia</taxon>
        <taxon>Eubacteriales</taxon>
        <taxon>Oscillospiraceae</taxon>
        <taxon>Acetivibrio</taxon>
    </lineage>
</organism>
<keyword evidence="1" id="KW-0175">Coiled coil</keyword>
<dbReference type="RefSeq" id="WP_058351271.1">
    <property type="nucleotide sequence ID" value="NZ_CABMMD010000002.1"/>
</dbReference>
<dbReference type="AlphaFoldDB" id="A0A0V8QJN9"/>
<accession>A0A0V8QJN9</accession>
<protein>
    <submittedName>
        <fullName evidence="3">Serine/arginine repetitive matrix protein 2</fullName>
    </submittedName>
</protein>
<dbReference type="Proteomes" id="UP000054874">
    <property type="component" value="Unassembled WGS sequence"/>
</dbReference>
<feature type="coiled-coil region" evidence="1">
    <location>
        <begin position="293"/>
        <end position="320"/>
    </location>
</feature>
<dbReference type="EMBL" id="LNAM01000002">
    <property type="protein sequence ID" value="KSV60595.1"/>
    <property type="molecule type" value="Genomic_DNA"/>
</dbReference>
<comment type="caution">
    <text evidence="3">The sequence shown here is derived from an EMBL/GenBank/DDBJ whole genome shotgun (WGS) entry which is preliminary data.</text>
</comment>
<dbReference type="STRING" id="290052.ASU35_05105"/>
<keyword evidence="4" id="KW-1185">Reference proteome</keyword>
<feature type="compositionally biased region" description="Basic and acidic residues" evidence="2">
    <location>
        <begin position="418"/>
        <end position="431"/>
    </location>
</feature>